<dbReference type="EMBL" id="PQFF01000150">
    <property type="protein sequence ID" value="RHZ78592.1"/>
    <property type="molecule type" value="Genomic_DNA"/>
</dbReference>
<protein>
    <submittedName>
        <fullName evidence="1">Uncharacterized protein</fullName>
    </submittedName>
</protein>
<gene>
    <name evidence="1" type="ORF">Glove_159g15</name>
</gene>
<evidence type="ECO:0000313" key="1">
    <source>
        <dbReference type="EMBL" id="RHZ78592.1"/>
    </source>
</evidence>
<dbReference type="Proteomes" id="UP000266861">
    <property type="component" value="Unassembled WGS sequence"/>
</dbReference>
<accession>A0A397IV75</accession>
<evidence type="ECO:0000313" key="2">
    <source>
        <dbReference type="Proteomes" id="UP000266861"/>
    </source>
</evidence>
<sequence>MFNEKSIEATVILEYWTALDNTGKLGTRMLECWTTLNNTGTLGTRTLDNTETLRNWNTKMLEYWNSVQHWITLENWEMEY</sequence>
<dbReference type="AlphaFoldDB" id="A0A397IV75"/>
<organism evidence="1 2">
    <name type="scientific">Diversispora epigaea</name>
    <dbReference type="NCBI Taxonomy" id="1348612"/>
    <lineage>
        <taxon>Eukaryota</taxon>
        <taxon>Fungi</taxon>
        <taxon>Fungi incertae sedis</taxon>
        <taxon>Mucoromycota</taxon>
        <taxon>Glomeromycotina</taxon>
        <taxon>Glomeromycetes</taxon>
        <taxon>Diversisporales</taxon>
        <taxon>Diversisporaceae</taxon>
        <taxon>Diversispora</taxon>
    </lineage>
</organism>
<name>A0A397IV75_9GLOM</name>
<keyword evidence="2" id="KW-1185">Reference proteome</keyword>
<comment type="caution">
    <text evidence="1">The sequence shown here is derived from an EMBL/GenBank/DDBJ whole genome shotgun (WGS) entry which is preliminary data.</text>
</comment>
<reference evidence="1 2" key="1">
    <citation type="submission" date="2018-08" db="EMBL/GenBank/DDBJ databases">
        <title>Genome and evolution of the arbuscular mycorrhizal fungus Diversispora epigaea (formerly Glomus versiforme) and its bacterial endosymbionts.</title>
        <authorList>
            <person name="Sun X."/>
            <person name="Fei Z."/>
            <person name="Harrison M."/>
        </authorList>
    </citation>
    <scope>NUCLEOTIDE SEQUENCE [LARGE SCALE GENOMIC DNA]</scope>
    <source>
        <strain evidence="1 2">IT104</strain>
    </source>
</reference>
<proteinExistence type="predicted"/>